<proteinExistence type="predicted"/>
<reference evidence="2 3" key="1">
    <citation type="submission" date="2016-07" db="EMBL/GenBank/DDBJ databases">
        <title>Pervasive Adenine N6-methylation of Active Genes in Fungi.</title>
        <authorList>
            <consortium name="DOE Joint Genome Institute"/>
            <person name="Mondo S.J."/>
            <person name="Dannebaum R.O."/>
            <person name="Kuo R.C."/>
            <person name="Labutti K."/>
            <person name="Haridas S."/>
            <person name="Kuo A."/>
            <person name="Salamov A."/>
            <person name="Ahrendt S.R."/>
            <person name="Lipzen A."/>
            <person name="Sullivan W."/>
            <person name="Andreopoulos W.B."/>
            <person name="Clum A."/>
            <person name="Lindquist E."/>
            <person name="Daum C."/>
            <person name="Ramamoorthy G.K."/>
            <person name="Gryganskyi A."/>
            <person name="Culley D."/>
            <person name="Magnuson J.K."/>
            <person name="James T.Y."/>
            <person name="O'Malley M.A."/>
            <person name="Stajich J.E."/>
            <person name="Spatafora J.W."/>
            <person name="Visel A."/>
            <person name="Grigoriev I.V."/>
        </authorList>
    </citation>
    <scope>NUCLEOTIDE SEQUENCE [LARGE SCALE GENOMIC DNA]</scope>
    <source>
        <strain evidence="2 3">NRRL 3116</strain>
    </source>
</reference>
<feature type="compositionally biased region" description="Basic and acidic residues" evidence="1">
    <location>
        <begin position="23"/>
        <end position="64"/>
    </location>
</feature>
<sequence>MNVEIESKAGRQAATKVGGMRVPAHDHTVPVVKKEHERKPNDKDADKKHPNEDERELEKLERFEYEKQTRLAAGERLARMQENQPKHQPNNNFKQTQNIQVHQPVLHNHTKSGAAVQQ</sequence>
<comment type="caution">
    <text evidence="2">The sequence shown here is derived from an EMBL/GenBank/DDBJ whole genome shotgun (WGS) entry which is preliminary data.</text>
</comment>
<evidence type="ECO:0000313" key="3">
    <source>
        <dbReference type="Proteomes" id="UP000193648"/>
    </source>
</evidence>
<dbReference type="Proteomes" id="UP000193648">
    <property type="component" value="Unassembled WGS sequence"/>
</dbReference>
<dbReference type="GeneID" id="33569913"/>
<keyword evidence="3" id="KW-1185">Reference proteome</keyword>
<feature type="region of interest" description="Disordered" evidence="1">
    <location>
        <begin position="79"/>
        <end position="118"/>
    </location>
</feature>
<evidence type="ECO:0000313" key="2">
    <source>
        <dbReference type="EMBL" id="ORZ07282.1"/>
    </source>
</evidence>
<protein>
    <submittedName>
        <fullName evidence="2">Uncharacterized protein</fullName>
    </submittedName>
</protein>
<organism evidence="2 3">
    <name type="scientific">Lobosporangium transversale</name>
    <dbReference type="NCBI Taxonomy" id="64571"/>
    <lineage>
        <taxon>Eukaryota</taxon>
        <taxon>Fungi</taxon>
        <taxon>Fungi incertae sedis</taxon>
        <taxon>Mucoromycota</taxon>
        <taxon>Mortierellomycotina</taxon>
        <taxon>Mortierellomycetes</taxon>
        <taxon>Mortierellales</taxon>
        <taxon>Mortierellaceae</taxon>
        <taxon>Lobosporangium</taxon>
    </lineage>
</organism>
<dbReference type="EMBL" id="MCFF01000042">
    <property type="protein sequence ID" value="ORZ07282.1"/>
    <property type="molecule type" value="Genomic_DNA"/>
</dbReference>
<dbReference type="RefSeq" id="XP_021877945.1">
    <property type="nucleotide sequence ID" value="XM_022028070.1"/>
</dbReference>
<accession>A0A1Y2GCX0</accession>
<feature type="compositionally biased region" description="Polar residues" evidence="1">
    <location>
        <begin position="81"/>
        <end position="101"/>
    </location>
</feature>
<feature type="region of interest" description="Disordered" evidence="1">
    <location>
        <begin position="1"/>
        <end position="64"/>
    </location>
</feature>
<evidence type="ECO:0000256" key="1">
    <source>
        <dbReference type="SAM" id="MobiDB-lite"/>
    </source>
</evidence>
<gene>
    <name evidence="2" type="ORF">BCR41DRAFT_388972</name>
</gene>
<dbReference type="AlphaFoldDB" id="A0A1Y2GCX0"/>
<dbReference type="InParanoid" id="A0A1Y2GCX0"/>
<name>A0A1Y2GCX0_9FUNG</name>
<dbReference type="OrthoDB" id="2382415at2759"/>